<keyword evidence="2" id="KW-1185">Reference proteome</keyword>
<dbReference type="OrthoDB" id="9775130at2"/>
<dbReference type="RefSeq" id="WP_120542291.1">
    <property type="nucleotide sequence ID" value="NZ_RAVZ01000137.1"/>
</dbReference>
<evidence type="ECO:0000313" key="2">
    <source>
        <dbReference type="Proteomes" id="UP000268094"/>
    </source>
</evidence>
<dbReference type="Pfam" id="PF00756">
    <property type="entry name" value="Esterase"/>
    <property type="match status" value="1"/>
</dbReference>
<dbReference type="InterPro" id="IPR050583">
    <property type="entry name" value="Mycobacterial_A85_antigen"/>
</dbReference>
<evidence type="ECO:0000313" key="1">
    <source>
        <dbReference type="EMBL" id="RKG85264.1"/>
    </source>
</evidence>
<proteinExistence type="predicted"/>
<sequence length="237" mass="27301">MNREYHRWYSQRLNRDMDVLLYGHSGEPIILVPTSKGRFYQAEDFGLISALSDCISAGRYVVVCVDSVDEESWYNKDVAPAVRVARHAQWEDYLVNEVVPLVRGRASGGRLTLAGCSLGGFHTYNVGLRHPHVFQRLISMGGKFETEDFLDGHHDEQVYFHTAPQWLPGLHDTGRLNALRRVEMTLAVGEHDFCRPSNEHLSKLLWQKDIRNDLSIWNGGTHDWPVWRQMIRQYLPA</sequence>
<dbReference type="AlphaFoldDB" id="A0A3A8IZD1"/>
<name>A0A3A8IZD1_9BACT</name>
<dbReference type="Proteomes" id="UP000268094">
    <property type="component" value="Unassembled WGS sequence"/>
</dbReference>
<dbReference type="EMBL" id="RAVZ01000137">
    <property type="protein sequence ID" value="RKG85264.1"/>
    <property type="molecule type" value="Genomic_DNA"/>
</dbReference>
<dbReference type="SUPFAM" id="SSF53474">
    <property type="entry name" value="alpha/beta-Hydrolases"/>
    <property type="match status" value="1"/>
</dbReference>
<reference evidence="2" key="1">
    <citation type="submission" date="2018-09" db="EMBL/GenBank/DDBJ databases">
        <authorList>
            <person name="Livingstone P.G."/>
            <person name="Whitworth D.E."/>
        </authorList>
    </citation>
    <scope>NUCLEOTIDE SEQUENCE [LARGE SCALE GENOMIC DNA]</scope>
    <source>
        <strain evidence="2">CA054A</strain>
    </source>
</reference>
<dbReference type="Gene3D" id="3.40.50.1820">
    <property type="entry name" value="alpha/beta hydrolase"/>
    <property type="match status" value="1"/>
</dbReference>
<dbReference type="PANTHER" id="PTHR48098">
    <property type="entry name" value="ENTEROCHELIN ESTERASE-RELATED"/>
    <property type="match status" value="1"/>
</dbReference>
<gene>
    <name evidence="1" type="ORF">D7V88_20240</name>
</gene>
<protein>
    <submittedName>
        <fullName evidence="1">Esterase</fullName>
    </submittedName>
</protein>
<accession>A0A3A8IZD1</accession>
<comment type="caution">
    <text evidence="1">The sequence shown here is derived from an EMBL/GenBank/DDBJ whole genome shotgun (WGS) entry which is preliminary data.</text>
</comment>
<dbReference type="InterPro" id="IPR000801">
    <property type="entry name" value="Esterase-like"/>
</dbReference>
<dbReference type="InterPro" id="IPR029058">
    <property type="entry name" value="AB_hydrolase_fold"/>
</dbReference>
<organism evidence="1 2">
    <name type="scientific">Corallococcus terminator</name>
    <dbReference type="NCBI Taxonomy" id="2316733"/>
    <lineage>
        <taxon>Bacteria</taxon>
        <taxon>Pseudomonadati</taxon>
        <taxon>Myxococcota</taxon>
        <taxon>Myxococcia</taxon>
        <taxon>Myxococcales</taxon>
        <taxon>Cystobacterineae</taxon>
        <taxon>Myxococcaceae</taxon>
        <taxon>Corallococcus</taxon>
    </lineage>
</organism>
<dbReference type="PANTHER" id="PTHR48098:SF3">
    <property type="entry name" value="IRON(III) ENTEROBACTIN ESTERASE"/>
    <property type="match status" value="1"/>
</dbReference>